<feature type="compositionally biased region" description="Low complexity" evidence="1">
    <location>
        <begin position="1"/>
        <end position="17"/>
    </location>
</feature>
<evidence type="ECO:0000259" key="2">
    <source>
        <dbReference type="PROSITE" id="PS51186"/>
    </source>
</evidence>
<reference evidence="3 4" key="1">
    <citation type="journal article" date="2015" name="Antonie Van Leeuwenhoek">
        <title>Streptomyces klenkii sp. nov., isolated from deep marine sediment.</title>
        <authorList>
            <person name="Veyisoglu A."/>
            <person name="Sahin N."/>
        </authorList>
    </citation>
    <scope>NUCLEOTIDE SEQUENCE [LARGE SCALE GENOMIC DNA]</scope>
    <source>
        <strain evidence="3 4">KCTC 29202</strain>
    </source>
</reference>
<keyword evidence="3" id="KW-0808">Transferase</keyword>
<dbReference type="SUPFAM" id="SSF55729">
    <property type="entry name" value="Acyl-CoA N-acyltransferases (Nat)"/>
    <property type="match status" value="1"/>
</dbReference>
<dbReference type="InterPro" id="IPR016181">
    <property type="entry name" value="Acyl_CoA_acyltransferase"/>
</dbReference>
<keyword evidence="4" id="KW-1185">Reference proteome</keyword>
<feature type="region of interest" description="Disordered" evidence="1">
    <location>
        <begin position="1"/>
        <end position="29"/>
    </location>
</feature>
<feature type="domain" description="N-acetyltransferase" evidence="2">
    <location>
        <begin position="28"/>
        <end position="194"/>
    </location>
</feature>
<comment type="caution">
    <text evidence="3">The sequence shown here is derived from an EMBL/GenBank/DDBJ whole genome shotgun (WGS) entry which is preliminary data.</text>
</comment>
<dbReference type="Proteomes" id="UP000270343">
    <property type="component" value="Unassembled WGS sequence"/>
</dbReference>
<dbReference type="InterPro" id="IPR000182">
    <property type="entry name" value="GNAT_dom"/>
</dbReference>
<dbReference type="GO" id="GO:0016747">
    <property type="term" value="F:acyltransferase activity, transferring groups other than amino-acyl groups"/>
    <property type="evidence" value="ECO:0007669"/>
    <property type="project" value="InterPro"/>
</dbReference>
<evidence type="ECO:0000313" key="3">
    <source>
        <dbReference type="EMBL" id="RKN77317.1"/>
    </source>
</evidence>
<sequence>MTSGKSSQPSGKSPASSDESSQPPAATFGVRRLGPGDLGLLLGLQERVHSALADPSVFQTSTPEFIAYCLADGGRCYAVEHDGETVAYRMVYFPRDRAFNLAKDTALPPSEYHRVGHWDTVAVLPRWRGHGLARLMNTRALADLAGTDIRHLFATSAPSNPYAVRTLLEAGFQPIGLVRKFGGRLRFLLYRPGPAGRPATAGEPPELTVACSATDALERAFRDGWTGTGIDIDGAGRARLRMRRRPLPFSTGQV</sequence>
<dbReference type="OrthoDB" id="4119890at2"/>
<name>A0A3B0BZQ3_9ACTN</name>
<dbReference type="EMBL" id="RBAM01000001">
    <property type="protein sequence ID" value="RKN77317.1"/>
    <property type="molecule type" value="Genomic_DNA"/>
</dbReference>
<accession>A0A3B0BZQ3</accession>
<gene>
    <name evidence="3" type="ORF">D7231_00815</name>
</gene>
<evidence type="ECO:0000256" key="1">
    <source>
        <dbReference type="SAM" id="MobiDB-lite"/>
    </source>
</evidence>
<dbReference type="Gene3D" id="3.40.630.30">
    <property type="match status" value="1"/>
</dbReference>
<organism evidence="3 4">
    <name type="scientific">Streptomyces klenkii</name>
    <dbReference type="NCBI Taxonomy" id="1420899"/>
    <lineage>
        <taxon>Bacteria</taxon>
        <taxon>Bacillati</taxon>
        <taxon>Actinomycetota</taxon>
        <taxon>Actinomycetes</taxon>
        <taxon>Kitasatosporales</taxon>
        <taxon>Streptomycetaceae</taxon>
        <taxon>Streptomyces</taxon>
    </lineage>
</organism>
<dbReference type="RefSeq" id="WP_120752932.1">
    <property type="nucleotide sequence ID" value="NZ_RBAM01000001.1"/>
</dbReference>
<evidence type="ECO:0000313" key="4">
    <source>
        <dbReference type="Proteomes" id="UP000270343"/>
    </source>
</evidence>
<proteinExistence type="predicted"/>
<dbReference type="PROSITE" id="PS51186">
    <property type="entry name" value="GNAT"/>
    <property type="match status" value="1"/>
</dbReference>
<protein>
    <submittedName>
        <fullName evidence="3">GNAT family N-acetyltransferase</fullName>
    </submittedName>
</protein>
<dbReference type="CDD" id="cd04301">
    <property type="entry name" value="NAT_SF"/>
    <property type="match status" value="1"/>
</dbReference>
<dbReference type="Pfam" id="PF00583">
    <property type="entry name" value="Acetyltransf_1"/>
    <property type="match status" value="1"/>
</dbReference>
<dbReference type="AlphaFoldDB" id="A0A3B0BZQ3"/>